<organism evidence="7 8">
    <name type="scientific">Lonchura striata</name>
    <name type="common">white-rumped munia</name>
    <dbReference type="NCBI Taxonomy" id="40157"/>
    <lineage>
        <taxon>Eukaryota</taxon>
        <taxon>Metazoa</taxon>
        <taxon>Chordata</taxon>
        <taxon>Craniata</taxon>
        <taxon>Vertebrata</taxon>
        <taxon>Euteleostomi</taxon>
        <taxon>Archelosauria</taxon>
        <taxon>Archosauria</taxon>
        <taxon>Dinosauria</taxon>
        <taxon>Saurischia</taxon>
        <taxon>Theropoda</taxon>
        <taxon>Coelurosauria</taxon>
        <taxon>Aves</taxon>
        <taxon>Neognathae</taxon>
        <taxon>Neoaves</taxon>
        <taxon>Telluraves</taxon>
        <taxon>Australaves</taxon>
        <taxon>Passeriformes</taxon>
        <taxon>Passeroidea</taxon>
        <taxon>Estrildidae</taxon>
        <taxon>Estrildinae</taxon>
        <taxon>Lonchura</taxon>
    </lineage>
</organism>
<feature type="transmembrane region" description="Helical" evidence="5">
    <location>
        <begin position="70"/>
        <end position="91"/>
    </location>
</feature>
<dbReference type="Pfam" id="PF13906">
    <property type="entry name" value="AA_permease_C"/>
    <property type="match status" value="1"/>
</dbReference>
<evidence type="ECO:0000256" key="1">
    <source>
        <dbReference type="ARBA" id="ARBA00004141"/>
    </source>
</evidence>
<accession>A0A218V1G4</accession>
<dbReference type="GO" id="GO:0097638">
    <property type="term" value="P:L-arginine import across plasma membrane"/>
    <property type="evidence" value="ECO:0007669"/>
    <property type="project" value="TreeGrafter"/>
</dbReference>
<keyword evidence="4 5" id="KW-0472">Membrane</keyword>
<evidence type="ECO:0000313" key="8">
    <source>
        <dbReference type="Proteomes" id="UP000197619"/>
    </source>
</evidence>
<dbReference type="Proteomes" id="UP000197619">
    <property type="component" value="Unassembled WGS sequence"/>
</dbReference>
<dbReference type="InterPro" id="IPR002293">
    <property type="entry name" value="AA/rel_permease1"/>
</dbReference>
<evidence type="ECO:0000256" key="2">
    <source>
        <dbReference type="ARBA" id="ARBA00022692"/>
    </source>
</evidence>
<dbReference type="GO" id="GO:0005886">
    <property type="term" value="C:plasma membrane"/>
    <property type="evidence" value="ECO:0007669"/>
    <property type="project" value="TreeGrafter"/>
</dbReference>
<feature type="domain" description="Cationic amino acid transporter C-terminal" evidence="6">
    <location>
        <begin position="579"/>
        <end position="629"/>
    </location>
</feature>
<dbReference type="Pfam" id="PF13520">
    <property type="entry name" value="AA_permease_2"/>
    <property type="match status" value="1"/>
</dbReference>
<comment type="caution">
    <text evidence="7">The sequence shown here is derived from an EMBL/GenBank/DDBJ whole genome shotgun (WGS) entry which is preliminary data.</text>
</comment>
<feature type="transmembrane region" description="Helical" evidence="5">
    <location>
        <begin position="579"/>
        <end position="600"/>
    </location>
</feature>
<feature type="transmembrane region" description="Helical" evidence="5">
    <location>
        <begin position="103"/>
        <end position="127"/>
    </location>
</feature>
<comment type="subcellular location">
    <subcellularLocation>
        <location evidence="1">Membrane</location>
        <topology evidence="1">Multi-pass membrane protein</topology>
    </subcellularLocation>
</comment>
<feature type="transmembrane region" description="Helical" evidence="5">
    <location>
        <begin position="296"/>
        <end position="323"/>
    </location>
</feature>
<evidence type="ECO:0000256" key="3">
    <source>
        <dbReference type="ARBA" id="ARBA00022989"/>
    </source>
</evidence>
<gene>
    <name evidence="7" type="primary">SLC7A2</name>
    <name evidence="7" type="ORF">RLOC_00006729</name>
</gene>
<keyword evidence="2 5" id="KW-0812">Transmembrane</keyword>
<dbReference type="FunFam" id="1.20.1740.10:FF:000050">
    <property type="entry name" value="MGC157082 protein"/>
    <property type="match status" value="1"/>
</dbReference>
<dbReference type="GO" id="GO:0061459">
    <property type="term" value="F:L-arginine transmembrane transporter activity"/>
    <property type="evidence" value="ECO:0007669"/>
    <property type="project" value="TreeGrafter"/>
</dbReference>
<feature type="transmembrane region" description="Helical" evidence="5">
    <location>
        <begin position="31"/>
        <end position="58"/>
    </location>
</feature>
<feature type="transmembrane region" description="Helical" evidence="5">
    <location>
        <begin position="389"/>
        <end position="410"/>
    </location>
</feature>
<keyword evidence="8" id="KW-1185">Reference proteome</keyword>
<evidence type="ECO:0000256" key="4">
    <source>
        <dbReference type="ARBA" id="ARBA00023136"/>
    </source>
</evidence>
<dbReference type="GO" id="GO:0000064">
    <property type="term" value="F:L-ornithine transmembrane transporter activity"/>
    <property type="evidence" value="ECO:0007669"/>
    <property type="project" value="TreeGrafter"/>
</dbReference>
<dbReference type="PANTHER" id="PTHR43243:SF19">
    <property type="entry name" value="CATIONIC AMINO ACID TRANSPORTER C-TERMINAL DOMAIN-CONTAINING PROTEIN"/>
    <property type="match status" value="1"/>
</dbReference>
<feature type="transmembrane region" description="Helical" evidence="5">
    <location>
        <begin position="253"/>
        <end position="275"/>
    </location>
</feature>
<feature type="transmembrane region" description="Helical" evidence="5">
    <location>
        <begin position="546"/>
        <end position="567"/>
    </location>
</feature>
<proteinExistence type="predicted"/>
<evidence type="ECO:0000313" key="7">
    <source>
        <dbReference type="EMBL" id="OWK59560.1"/>
    </source>
</evidence>
<dbReference type="GO" id="GO:0015189">
    <property type="term" value="F:L-lysine transmembrane transporter activity"/>
    <property type="evidence" value="ECO:0007669"/>
    <property type="project" value="TreeGrafter"/>
</dbReference>
<feature type="transmembrane region" description="Helical" evidence="5">
    <location>
        <begin position="195"/>
        <end position="213"/>
    </location>
</feature>
<feature type="transmembrane region" description="Helical" evidence="5">
    <location>
        <begin position="607"/>
        <end position="627"/>
    </location>
</feature>
<evidence type="ECO:0000259" key="6">
    <source>
        <dbReference type="Pfam" id="PF13906"/>
    </source>
</evidence>
<feature type="transmembrane region" description="Helical" evidence="5">
    <location>
        <begin position="343"/>
        <end position="368"/>
    </location>
</feature>
<dbReference type="EMBL" id="MUZQ01000076">
    <property type="protein sequence ID" value="OWK59560.1"/>
    <property type="molecule type" value="Genomic_DNA"/>
</dbReference>
<reference evidence="7 8" key="1">
    <citation type="submission" date="2017-05" db="EMBL/GenBank/DDBJ databases">
        <title>Genome of assembly of the Bengalese finch, Lonchura striata domestica.</title>
        <authorList>
            <person name="Colquitt B.M."/>
            <person name="Brainard M.S."/>
        </authorList>
    </citation>
    <scope>NUCLEOTIDE SEQUENCE [LARGE SCALE GENOMIC DNA]</scope>
    <source>
        <strain evidence="7">White83orange57</strain>
    </source>
</reference>
<dbReference type="Gene3D" id="1.20.1740.10">
    <property type="entry name" value="Amino acid/polyamine transporter I"/>
    <property type="match status" value="1"/>
</dbReference>
<dbReference type="PANTHER" id="PTHR43243">
    <property type="entry name" value="INNER MEMBRANE TRANSPORTER YGJI-RELATED"/>
    <property type="match status" value="1"/>
</dbReference>
<dbReference type="InterPro" id="IPR029485">
    <property type="entry name" value="CAT_C"/>
</dbReference>
<dbReference type="AlphaFoldDB" id="A0A218V1G4"/>
<protein>
    <submittedName>
        <fullName evidence="7">Cationic amino acid transporter 2</fullName>
    </submittedName>
</protein>
<name>A0A218V1G4_9PASE</name>
<keyword evidence="3 5" id="KW-1133">Transmembrane helix</keyword>
<feature type="transmembrane region" description="Helical" evidence="5">
    <location>
        <begin position="516"/>
        <end position="534"/>
    </location>
</feature>
<feature type="transmembrane region" description="Helical" evidence="5">
    <location>
        <begin position="460"/>
        <end position="478"/>
    </location>
</feature>
<sequence length="667" mass="70208">MAGVPCWGQLRSVPKLLSRRKRIPASSEGSSLLRCLSAVDLVALGVGSTLGAGVYVLAGEVAKSSSGPSIVLSFLIAAVVSALAGLCYAEFGARVPLAGSAYLYSYVTVGELWAFLAGWNLLLSYVIGTASVARAWSSTFDQLLGKKMGRFLGAHAAMSSVGLAEHPDAFAAGLVVLLAALLSFGVKESTMVNKAFTALNVLILLFVTVSGFIKGHMSNWKLREDDLPQAAAQEAGNQSTANNTTSAFGVGGFMPYGFTGTLAGASTCFYAFVGFDCIATTGEEVRDPQRSIPTGIILSLLICFLAYSGVSAALTLMMPYYLLDTMSPLPVAFEYIGWSSTKYAVAAGSLCALTTSLLGSMFPMPRILYAMARDGLLFKPLAKVSHRQCPVVATLVSGAVAGGLAAAVRAMSLHPETDLPTVGEDHLASMVPQTLVLRCQAGALLALLFDLKALVDTMSIGTLLAYSMVAGCVLLLRYRPEPSPRDTPVGKVPTVQLWWNHLIQPPPHPTPHSSAVVGWALAAVAALACALSWVSTAGLPCLRAGGAWCTTALALPLLGILAAALLIWRQPQRQDKAFFMVPCLPFLPLLSISSSAVLVARLSAAAWLQYLLWMAVGFLIYFGYGIWHSTESLCPEGTGPRELLGSRAREVPLEPRGAALCPSVPGQ</sequence>
<evidence type="ECO:0000256" key="5">
    <source>
        <dbReference type="SAM" id="Phobius"/>
    </source>
</evidence>
<dbReference type="STRING" id="299123.ENSLSDP00000013739"/>